<dbReference type="InterPro" id="IPR036116">
    <property type="entry name" value="FN3_sf"/>
</dbReference>
<keyword evidence="3" id="KW-0624">Polysaccharide degradation</keyword>
<gene>
    <name evidence="7" type="ORF">DZF91_07500</name>
</gene>
<dbReference type="InterPro" id="IPR003961">
    <property type="entry name" value="FN3_dom"/>
</dbReference>
<dbReference type="PROSITE" id="PS51173">
    <property type="entry name" value="CBM2"/>
    <property type="match status" value="1"/>
</dbReference>
<feature type="chain" id="PRO_5016977168" description="Chitinase" evidence="4">
    <location>
        <begin position="24"/>
        <end position="210"/>
    </location>
</feature>
<evidence type="ECO:0000256" key="2">
    <source>
        <dbReference type="ARBA" id="ARBA00023295"/>
    </source>
</evidence>
<dbReference type="GO" id="GO:0030247">
    <property type="term" value="F:polysaccharide binding"/>
    <property type="evidence" value="ECO:0007669"/>
    <property type="project" value="UniProtKB-UniRule"/>
</dbReference>
<dbReference type="RefSeq" id="WP_117356755.1">
    <property type="nucleotide sequence ID" value="NZ_QURH01000144.1"/>
</dbReference>
<dbReference type="Pfam" id="PF00553">
    <property type="entry name" value="CBM_2"/>
    <property type="match status" value="1"/>
</dbReference>
<evidence type="ECO:0008006" key="9">
    <source>
        <dbReference type="Google" id="ProtNLM"/>
    </source>
</evidence>
<evidence type="ECO:0000256" key="1">
    <source>
        <dbReference type="ARBA" id="ARBA00023277"/>
    </source>
</evidence>
<feature type="signal peptide" evidence="4">
    <location>
        <begin position="1"/>
        <end position="23"/>
    </location>
</feature>
<keyword evidence="2" id="KW-0378">Hydrolase</keyword>
<sequence length="210" mass="21398">MLRAASAVLLTALLVLLGVPAHADTAAFTKDSEWSGGYTGRFTVTNTGNAQLTGWTVGFDLPSGTSVGSYWDALLARTGAHYEFRNREYNGTLAPGASASFGWVSSGTGTPQNCTLNGRACSGPADTTPPSVPSGLTVSGATGTSLKVSWNPSTDDTGVAGYDLVRDAGSPTAVTGTSTTVTGLSPNTTYSFKVRARDAAGNVSAYSVLL</sequence>
<organism evidence="7 8">
    <name type="scientific">Actinomadura logoneensis</name>
    <dbReference type="NCBI Taxonomy" id="2293572"/>
    <lineage>
        <taxon>Bacteria</taxon>
        <taxon>Bacillati</taxon>
        <taxon>Actinomycetota</taxon>
        <taxon>Actinomycetes</taxon>
        <taxon>Streptosporangiales</taxon>
        <taxon>Thermomonosporaceae</taxon>
        <taxon>Actinomadura</taxon>
    </lineage>
</organism>
<dbReference type="Gene3D" id="2.60.40.10">
    <property type="entry name" value="Immunoglobulins"/>
    <property type="match status" value="1"/>
</dbReference>
<evidence type="ECO:0000259" key="5">
    <source>
        <dbReference type="PROSITE" id="PS50853"/>
    </source>
</evidence>
<evidence type="ECO:0000256" key="3">
    <source>
        <dbReference type="ARBA" id="ARBA00023326"/>
    </source>
</evidence>
<dbReference type="InterPro" id="IPR013783">
    <property type="entry name" value="Ig-like_fold"/>
</dbReference>
<feature type="domain" description="Fibronectin type-III" evidence="5">
    <location>
        <begin position="132"/>
        <end position="210"/>
    </location>
</feature>
<keyword evidence="4" id="KW-0732">Signal</keyword>
<dbReference type="EMBL" id="QURH01000144">
    <property type="protein sequence ID" value="RFU42254.1"/>
    <property type="molecule type" value="Genomic_DNA"/>
</dbReference>
<protein>
    <recommendedName>
        <fullName evidence="9">Chitinase</fullName>
    </recommendedName>
</protein>
<reference evidence="7 8" key="1">
    <citation type="submission" date="2018-08" db="EMBL/GenBank/DDBJ databases">
        <title>Actinomadura jelena sp. nov., a novel Actinomycete isolated from soil in Chad.</title>
        <authorList>
            <person name="Shi L."/>
        </authorList>
    </citation>
    <scope>NUCLEOTIDE SEQUENCE [LARGE SCALE GENOMIC DNA]</scope>
    <source>
        <strain evidence="7 8">NEAU-G17</strain>
    </source>
</reference>
<keyword evidence="1" id="KW-0119">Carbohydrate metabolism</keyword>
<dbReference type="SUPFAM" id="SSF49384">
    <property type="entry name" value="Carbohydrate-binding domain"/>
    <property type="match status" value="1"/>
</dbReference>
<feature type="domain" description="CBM2" evidence="6">
    <location>
        <begin position="17"/>
        <end position="124"/>
    </location>
</feature>
<dbReference type="Pfam" id="PF00041">
    <property type="entry name" value="fn3"/>
    <property type="match status" value="1"/>
</dbReference>
<dbReference type="PRINTS" id="PR00014">
    <property type="entry name" value="FNTYPEIII"/>
</dbReference>
<dbReference type="CDD" id="cd00063">
    <property type="entry name" value="FN3"/>
    <property type="match status" value="1"/>
</dbReference>
<evidence type="ECO:0000313" key="8">
    <source>
        <dbReference type="Proteomes" id="UP000261811"/>
    </source>
</evidence>
<dbReference type="Proteomes" id="UP000261811">
    <property type="component" value="Unassembled WGS sequence"/>
</dbReference>
<dbReference type="SUPFAM" id="SSF49265">
    <property type="entry name" value="Fibronectin type III"/>
    <property type="match status" value="1"/>
</dbReference>
<evidence type="ECO:0000256" key="4">
    <source>
        <dbReference type="SAM" id="SignalP"/>
    </source>
</evidence>
<dbReference type="GO" id="GO:0004553">
    <property type="term" value="F:hydrolase activity, hydrolyzing O-glycosyl compounds"/>
    <property type="evidence" value="ECO:0007669"/>
    <property type="project" value="InterPro"/>
</dbReference>
<dbReference type="SMART" id="SM00060">
    <property type="entry name" value="FN3"/>
    <property type="match status" value="1"/>
</dbReference>
<comment type="caution">
    <text evidence="7">The sequence shown here is derived from an EMBL/GenBank/DDBJ whole genome shotgun (WGS) entry which is preliminary data.</text>
</comment>
<keyword evidence="2" id="KW-0326">Glycosidase</keyword>
<name>A0A372JR67_9ACTN</name>
<accession>A0A372JR67</accession>
<dbReference type="Gene3D" id="2.60.40.290">
    <property type="match status" value="1"/>
</dbReference>
<evidence type="ECO:0000259" key="6">
    <source>
        <dbReference type="PROSITE" id="PS51173"/>
    </source>
</evidence>
<dbReference type="AlphaFoldDB" id="A0A372JR67"/>
<dbReference type="InterPro" id="IPR012291">
    <property type="entry name" value="CBM2_carb-bd_dom_sf"/>
</dbReference>
<dbReference type="PROSITE" id="PS50853">
    <property type="entry name" value="FN3"/>
    <property type="match status" value="1"/>
</dbReference>
<dbReference type="SMART" id="SM00637">
    <property type="entry name" value="CBD_II"/>
    <property type="match status" value="1"/>
</dbReference>
<keyword evidence="8" id="KW-1185">Reference proteome</keyword>
<dbReference type="InterPro" id="IPR008965">
    <property type="entry name" value="CBM2/CBM3_carb-bd_dom_sf"/>
</dbReference>
<dbReference type="GO" id="GO:0000272">
    <property type="term" value="P:polysaccharide catabolic process"/>
    <property type="evidence" value="ECO:0007669"/>
    <property type="project" value="UniProtKB-KW"/>
</dbReference>
<proteinExistence type="predicted"/>
<evidence type="ECO:0000313" key="7">
    <source>
        <dbReference type="EMBL" id="RFU42254.1"/>
    </source>
</evidence>
<dbReference type="InterPro" id="IPR001919">
    <property type="entry name" value="CBD2"/>
</dbReference>
<dbReference type="OrthoDB" id="5172397at2"/>